<dbReference type="InterPro" id="IPR011856">
    <property type="entry name" value="tRNA_endonuc-like_dom_sf"/>
</dbReference>
<organism evidence="2 3">
    <name type="scientific">Marinomonas fungiae</name>
    <dbReference type="NCBI Taxonomy" id="1137284"/>
    <lineage>
        <taxon>Bacteria</taxon>
        <taxon>Pseudomonadati</taxon>
        <taxon>Pseudomonadota</taxon>
        <taxon>Gammaproteobacteria</taxon>
        <taxon>Oceanospirillales</taxon>
        <taxon>Oceanospirillaceae</taxon>
        <taxon>Marinomonas</taxon>
    </lineage>
</organism>
<dbReference type="GO" id="GO:0003676">
    <property type="term" value="F:nucleic acid binding"/>
    <property type="evidence" value="ECO:0007669"/>
    <property type="project" value="InterPro"/>
</dbReference>
<reference evidence="3" key="1">
    <citation type="submission" date="2015-08" db="EMBL/GenBank/DDBJ databases">
        <authorList>
            <person name="Varghese N."/>
        </authorList>
    </citation>
    <scope>NUCLEOTIDE SEQUENCE [LARGE SCALE GENOMIC DNA]</scope>
    <source>
        <strain evidence="3">JCM 18476</strain>
    </source>
</reference>
<accession>A0A0K6ILV9</accession>
<name>A0A0K6ILV9_9GAMM</name>
<dbReference type="CDD" id="cd22362">
    <property type="entry name" value="TnsA_endonuclease-like"/>
    <property type="match status" value="1"/>
</dbReference>
<keyword evidence="2" id="KW-0378">Hydrolase</keyword>
<dbReference type="RefSeq" id="WP_082443783.1">
    <property type="nucleotide sequence ID" value="NZ_CYHG01000005.1"/>
</dbReference>
<dbReference type="Pfam" id="PF08722">
    <property type="entry name" value="Tn7_TnsA-like_N"/>
    <property type="match status" value="1"/>
</dbReference>
<proteinExistence type="predicted"/>
<protein>
    <submittedName>
        <fullName evidence="2">TnsA endonuclease N terminal</fullName>
    </submittedName>
</protein>
<gene>
    <name evidence="2" type="ORF">Ga0061065_105166</name>
</gene>
<dbReference type="AlphaFoldDB" id="A0A0K6ILV9"/>
<feature type="domain" description="TnsA endonuclease N-terminal" evidence="1">
    <location>
        <begin position="77"/>
        <end position="175"/>
    </location>
</feature>
<evidence type="ECO:0000259" key="1">
    <source>
        <dbReference type="Pfam" id="PF08722"/>
    </source>
</evidence>
<dbReference type="Gene3D" id="3.40.1350.10">
    <property type="match status" value="1"/>
</dbReference>
<dbReference type="InterPro" id="IPR014833">
    <property type="entry name" value="TnsA_N"/>
</dbReference>
<keyword evidence="2" id="KW-0255">Endonuclease</keyword>
<dbReference type="EMBL" id="CYHG01000005">
    <property type="protein sequence ID" value="CUB04074.1"/>
    <property type="molecule type" value="Genomic_DNA"/>
</dbReference>
<dbReference type="OrthoDB" id="5291587at2"/>
<dbReference type="GO" id="GO:0004519">
    <property type="term" value="F:endonuclease activity"/>
    <property type="evidence" value="ECO:0007669"/>
    <property type="project" value="UniProtKB-KW"/>
</dbReference>
<dbReference type="STRING" id="1137284.GCA_001418205_01933"/>
<evidence type="ECO:0000313" key="2">
    <source>
        <dbReference type="EMBL" id="CUB04074.1"/>
    </source>
</evidence>
<evidence type="ECO:0000313" key="3">
    <source>
        <dbReference type="Proteomes" id="UP000182769"/>
    </source>
</evidence>
<dbReference type="Proteomes" id="UP000182769">
    <property type="component" value="Unassembled WGS sequence"/>
</dbReference>
<keyword evidence="2" id="KW-0540">Nuclease</keyword>
<keyword evidence="3" id="KW-1185">Reference proteome</keyword>
<dbReference type="InterPro" id="IPR011335">
    <property type="entry name" value="Restrct_endonuc-II-like"/>
</dbReference>
<dbReference type="SUPFAM" id="SSF52980">
    <property type="entry name" value="Restriction endonuclease-like"/>
    <property type="match status" value="1"/>
</dbReference>
<sequence>MKNDNLIVDEHQKRRYEIHKRSFENPKCEYEPFIRTMDFTRSAGNRSKTPHLENKDRLVHTLSANELWAYLNIIHSQNVVDVYEQWALPVEYTIEICSELEINHPRAKRSSKLGYESFDFLVKLDPSSDHKDLKFGTWQAVAVKSTKALLTDRVQEKLKIQEAFAMLNDIEFIVLDSDQLRTVYSETLEGLYVHRRLQPFTESVYPEWLSTIRGELLFHSNMRMGELLKNVAFSVGIQPELSLHFFKHALWVRDLTMNWNERLRLERTALKLEVKSL</sequence>